<feature type="transmembrane region" description="Helical" evidence="7">
    <location>
        <begin position="235"/>
        <end position="256"/>
    </location>
</feature>
<dbReference type="GO" id="GO:0005886">
    <property type="term" value="C:plasma membrane"/>
    <property type="evidence" value="ECO:0007669"/>
    <property type="project" value="UniProtKB-SubCell"/>
</dbReference>
<feature type="transmembrane region" description="Helical" evidence="7">
    <location>
        <begin position="134"/>
        <end position="156"/>
    </location>
</feature>
<dbReference type="EMBL" id="LAQT01000029">
    <property type="protein sequence ID" value="KPC50452.1"/>
    <property type="molecule type" value="Genomic_DNA"/>
</dbReference>
<dbReference type="InterPro" id="IPR050901">
    <property type="entry name" value="BP-dep_ABC_trans_perm"/>
</dbReference>
<evidence type="ECO:0000256" key="3">
    <source>
        <dbReference type="ARBA" id="ARBA00022475"/>
    </source>
</evidence>
<dbReference type="GO" id="GO:0055085">
    <property type="term" value="P:transmembrane transport"/>
    <property type="evidence" value="ECO:0007669"/>
    <property type="project" value="InterPro"/>
</dbReference>
<evidence type="ECO:0000259" key="8">
    <source>
        <dbReference type="PROSITE" id="PS50928"/>
    </source>
</evidence>
<dbReference type="Pfam" id="PF00528">
    <property type="entry name" value="BPD_transp_1"/>
    <property type="match status" value="1"/>
</dbReference>
<name>A0A0N1JS19_9NEIS</name>
<feature type="transmembrane region" description="Helical" evidence="7">
    <location>
        <begin position="63"/>
        <end position="89"/>
    </location>
</feature>
<dbReference type="AlphaFoldDB" id="A0A0N1JS19"/>
<dbReference type="InterPro" id="IPR000515">
    <property type="entry name" value="MetI-like"/>
</dbReference>
<feature type="transmembrane region" description="Helical" evidence="7">
    <location>
        <begin position="5"/>
        <end position="26"/>
    </location>
</feature>
<keyword evidence="10" id="KW-1185">Reference proteome</keyword>
<protein>
    <submittedName>
        <fullName evidence="9">Trehalose transport system permease protein SugB</fullName>
    </submittedName>
</protein>
<comment type="caution">
    <text evidence="9">The sequence shown here is derived from an EMBL/GenBank/DDBJ whole genome shotgun (WGS) entry which is preliminary data.</text>
</comment>
<feature type="domain" description="ABC transmembrane type-1" evidence="8">
    <location>
        <begin position="64"/>
        <end position="256"/>
    </location>
</feature>
<dbReference type="PANTHER" id="PTHR32243:SF18">
    <property type="entry name" value="INNER MEMBRANE ABC TRANSPORTER PERMEASE PROTEIN YCJP"/>
    <property type="match status" value="1"/>
</dbReference>
<keyword evidence="3" id="KW-1003">Cell membrane</keyword>
<evidence type="ECO:0000256" key="7">
    <source>
        <dbReference type="RuleBase" id="RU363032"/>
    </source>
</evidence>
<feature type="transmembrane region" description="Helical" evidence="7">
    <location>
        <begin position="101"/>
        <end position="122"/>
    </location>
</feature>
<dbReference type="STRING" id="857265.WG78_17630"/>
<evidence type="ECO:0000256" key="1">
    <source>
        <dbReference type="ARBA" id="ARBA00004651"/>
    </source>
</evidence>
<dbReference type="OrthoDB" id="369039at2"/>
<dbReference type="PROSITE" id="PS50928">
    <property type="entry name" value="ABC_TM1"/>
    <property type="match status" value="1"/>
</dbReference>
<dbReference type="Gene3D" id="1.10.3720.10">
    <property type="entry name" value="MetI-like"/>
    <property type="match status" value="1"/>
</dbReference>
<feature type="transmembrane region" description="Helical" evidence="7">
    <location>
        <begin position="177"/>
        <end position="199"/>
    </location>
</feature>
<evidence type="ECO:0000313" key="10">
    <source>
        <dbReference type="Proteomes" id="UP000037939"/>
    </source>
</evidence>
<evidence type="ECO:0000256" key="2">
    <source>
        <dbReference type="ARBA" id="ARBA00022448"/>
    </source>
</evidence>
<comment type="similarity">
    <text evidence="7">Belongs to the binding-protein-dependent transport system permease family.</text>
</comment>
<organism evidence="9 10">
    <name type="scientific">Amantichitinum ursilacus</name>
    <dbReference type="NCBI Taxonomy" id="857265"/>
    <lineage>
        <taxon>Bacteria</taxon>
        <taxon>Pseudomonadati</taxon>
        <taxon>Pseudomonadota</taxon>
        <taxon>Betaproteobacteria</taxon>
        <taxon>Neisseriales</taxon>
        <taxon>Chitinibacteraceae</taxon>
        <taxon>Amantichitinum</taxon>
    </lineage>
</organism>
<keyword evidence="5 7" id="KW-1133">Transmembrane helix</keyword>
<proteinExistence type="inferred from homology"/>
<accession>A0A0N1JS19</accession>
<sequence length="270" mass="29801">MKRYVLMVIALIVTAVYLFPLYWMYITVFKSAAEMFQFPPTFWPQQAESHLRQVFEERNMARFLWNSLLIACGTTGVTLLVGTGAAYALAQVQNRWTSAAIFAVLVLQALPSSLMVTPIFTAFKGLGLLETPRFAVVIAQITKTLPFYIVLCRASFVQVPRELRDAALVDGASPMRAFFGVILPLAVNGILVSAILVFLQSFGEYVYARSLILDDQYQTATVGLSAFVGATKTDWIGIMTYSAIFVTPILIAFMLLQRKIVAGLTAGALK</sequence>
<dbReference type="PATRIC" id="fig|857265.3.peg.3613"/>
<dbReference type="Proteomes" id="UP000037939">
    <property type="component" value="Unassembled WGS sequence"/>
</dbReference>
<dbReference type="PANTHER" id="PTHR32243">
    <property type="entry name" value="MALTOSE TRANSPORT SYSTEM PERMEASE-RELATED"/>
    <property type="match status" value="1"/>
</dbReference>
<evidence type="ECO:0000256" key="4">
    <source>
        <dbReference type="ARBA" id="ARBA00022692"/>
    </source>
</evidence>
<keyword evidence="6 7" id="KW-0472">Membrane</keyword>
<keyword evidence="2 7" id="KW-0813">Transport</keyword>
<keyword evidence="4 7" id="KW-0812">Transmembrane</keyword>
<dbReference type="SUPFAM" id="SSF161098">
    <property type="entry name" value="MetI-like"/>
    <property type="match status" value="1"/>
</dbReference>
<reference evidence="9 10" key="1">
    <citation type="submission" date="2015-07" db="EMBL/GenBank/DDBJ databases">
        <title>Draft genome sequence of the Amantichitinum ursilacus IGB-41, a new chitin-degrading bacterium.</title>
        <authorList>
            <person name="Kirstahler P."/>
            <person name="Guenther M."/>
            <person name="Grumaz C."/>
            <person name="Rupp S."/>
            <person name="Zibek S."/>
            <person name="Sohn K."/>
        </authorList>
    </citation>
    <scope>NUCLEOTIDE SEQUENCE [LARGE SCALE GENOMIC DNA]</scope>
    <source>
        <strain evidence="9 10">IGB-41</strain>
    </source>
</reference>
<dbReference type="RefSeq" id="WP_053939123.1">
    <property type="nucleotide sequence ID" value="NZ_LAQT01000029.1"/>
</dbReference>
<dbReference type="CDD" id="cd06261">
    <property type="entry name" value="TM_PBP2"/>
    <property type="match status" value="1"/>
</dbReference>
<evidence type="ECO:0000313" key="9">
    <source>
        <dbReference type="EMBL" id="KPC50452.1"/>
    </source>
</evidence>
<comment type="subcellular location">
    <subcellularLocation>
        <location evidence="1 7">Cell membrane</location>
        <topology evidence="1 7">Multi-pass membrane protein</topology>
    </subcellularLocation>
</comment>
<evidence type="ECO:0000256" key="5">
    <source>
        <dbReference type="ARBA" id="ARBA00022989"/>
    </source>
</evidence>
<gene>
    <name evidence="9" type="primary">sugB_3</name>
    <name evidence="9" type="ORF">WG78_17630</name>
</gene>
<evidence type="ECO:0000256" key="6">
    <source>
        <dbReference type="ARBA" id="ARBA00023136"/>
    </source>
</evidence>
<dbReference type="InterPro" id="IPR035906">
    <property type="entry name" value="MetI-like_sf"/>
</dbReference>